<reference evidence="2" key="1">
    <citation type="journal article" date="2019" name="Int. J. Syst. Evol. Microbiol.">
        <title>The Global Catalogue of Microorganisms (GCM) 10K type strain sequencing project: providing services to taxonomists for standard genome sequencing and annotation.</title>
        <authorList>
            <consortium name="The Broad Institute Genomics Platform"/>
            <consortium name="The Broad Institute Genome Sequencing Center for Infectious Disease"/>
            <person name="Wu L."/>
            <person name="Ma J."/>
        </authorList>
    </citation>
    <scope>NUCLEOTIDE SEQUENCE [LARGE SCALE GENOMIC DNA]</scope>
    <source>
        <strain evidence="2">KCTC 42808</strain>
    </source>
</reference>
<organism evidence="1 2">
    <name type="scientific">Lacinutrix gracilariae</name>
    <dbReference type="NCBI Taxonomy" id="1747198"/>
    <lineage>
        <taxon>Bacteria</taxon>
        <taxon>Pseudomonadati</taxon>
        <taxon>Bacteroidota</taxon>
        <taxon>Flavobacteriia</taxon>
        <taxon>Flavobacteriales</taxon>
        <taxon>Flavobacteriaceae</taxon>
        <taxon>Lacinutrix</taxon>
    </lineage>
</organism>
<comment type="caution">
    <text evidence="1">The sequence shown here is derived from an EMBL/GenBank/DDBJ whole genome shotgun (WGS) entry which is preliminary data.</text>
</comment>
<dbReference type="RefSeq" id="WP_379900357.1">
    <property type="nucleotide sequence ID" value="NZ_JBHULM010000002.1"/>
</dbReference>
<keyword evidence="2" id="KW-1185">Reference proteome</keyword>
<protein>
    <recommendedName>
        <fullName evidence="3">RiboL-PSP-HEPN domain-containing protein</fullName>
    </recommendedName>
</protein>
<gene>
    <name evidence="1" type="ORF">ACFSSB_01860</name>
</gene>
<proteinExistence type="predicted"/>
<dbReference type="Proteomes" id="UP001597467">
    <property type="component" value="Unassembled WGS sequence"/>
</dbReference>
<sequence>MGTREHSEPIAWILFLTLKSNYESSKLKMENKKRGINGHVPEALFGYSMAITVWESFLHECFYDMISEARFRKENEVFFEFKENIEKWDLETKTLAFPKWIIGKSFDKSQQPFQDFKKLIQIRNAISHFKMDRPPLSAIKELDQRKFTIQKKANEHYAWTLELSTIECYKWAINTIVDMIHCLADFFPNEIRPFWADTFKKVD</sequence>
<evidence type="ECO:0000313" key="1">
    <source>
        <dbReference type="EMBL" id="MFD2541051.1"/>
    </source>
</evidence>
<name>A0ABW5JX14_9FLAO</name>
<dbReference type="EMBL" id="JBHULM010000002">
    <property type="protein sequence ID" value="MFD2541051.1"/>
    <property type="molecule type" value="Genomic_DNA"/>
</dbReference>
<evidence type="ECO:0000313" key="2">
    <source>
        <dbReference type="Proteomes" id="UP001597467"/>
    </source>
</evidence>
<evidence type="ECO:0008006" key="3">
    <source>
        <dbReference type="Google" id="ProtNLM"/>
    </source>
</evidence>
<accession>A0ABW5JX14</accession>